<evidence type="ECO:0000313" key="1">
    <source>
        <dbReference type="EMBL" id="QNV37295.1"/>
    </source>
</evidence>
<dbReference type="Proteomes" id="UP000516404">
    <property type="component" value="Chromosome"/>
</dbReference>
<name>A0A7H2BC99_9MICC</name>
<proteinExistence type="predicted"/>
<reference evidence="1 2" key="1">
    <citation type="submission" date="2020-09" db="EMBL/GenBank/DDBJ databases">
        <title>Investigation of environmental microbes.</title>
        <authorList>
            <person name="Ou Y."/>
            <person name="Kang Q."/>
        </authorList>
    </citation>
    <scope>NUCLEOTIDE SEQUENCE [LARGE SCALE GENOMIC DNA]</scope>
    <source>
        <strain evidence="1 2">KJZ-14</strain>
    </source>
</reference>
<evidence type="ECO:0000313" key="2">
    <source>
        <dbReference type="Proteomes" id="UP000516404"/>
    </source>
</evidence>
<dbReference type="AlphaFoldDB" id="A0A7H2BC99"/>
<sequence length="300" mass="32861">MLSPDISLLLNTNVQVSSMVLTSTQLRQAIAQPSARKILSQYYPANTRIEENDLSVRAISRAIAESQQRLYGVNVSPTKYKDRVRRAIAGQSLTPDTVHLFADAFEFDDETVNQLLSQLSHENALSSTALTYLHEFPQASVNHAFLDISPTGRGTTELSINCTISALELGSSSFILFVPFTVGEAYKVQGCTATRVSAEGQWLFELDEPLAPLSNALLTMCFEVDTEQEGGSHLMLLPFWGKYNAIAIRVNSGSDTGEVAIETQGMGATESVQISDGVCNSGVYSRYFPAVENETLKIFW</sequence>
<dbReference type="EMBL" id="CP061539">
    <property type="protein sequence ID" value="QNV37295.1"/>
    <property type="molecule type" value="Genomic_DNA"/>
</dbReference>
<dbReference type="KEGG" id="rter:IDM49_08605"/>
<dbReference type="GeneID" id="96624300"/>
<organism evidence="1 2">
    <name type="scientific">Rothia terrae</name>
    <dbReference type="NCBI Taxonomy" id="396015"/>
    <lineage>
        <taxon>Bacteria</taxon>
        <taxon>Bacillati</taxon>
        <taxon>Actinomycetota</taxon>
        <taxon>Actinomycetes</taxon>
        <taxon>Micrococcales</taxon>
        <taxon>Micrococcaceae</taxon>
        <taxon>Rothia</taxon>
    </lineage>
</organism>
<keyword evidence="2" id="KW-1185">Reference proteome</keyword>
<protein>
    <submittedName>
        <fullName evidence="1">Uncharacterized protein</fullName>
    </submittedName>
</protein>
<accession>A0A7H2BC99</accession>
<dbReference type="RefSeq" id="WP_190724205.1">
    <property type="nucleotide sequence ID" value="NZ_CP061539.1"/>
</dbReference>
<gene>
    <name evidence="1" type="ORF">IDM49_08605</name>
</gene>